<keyword evidence="1" id="KW-0812">Transmembrane</keyword>
<dbReference type="EMBL" id="CP049838">
    <property type="protein sequence ID" value="QJT05816.1"/>
    <property type="molecule type" value="Genomic_DNA"/>
</dbReference>
<name>A0A6M4X6H5_9ACTN</name>
<gene>
    <name evidence="2" type="ORF">G9272_40395</name>
</gene>
<feature type="transmembrane region" description="Helical" evidence="1">
    <location>
        <begin position="20"/>
        <end position="38"/>
    </location>
</feature>
<evidence type="ECO:0000313" key="3">
    <source>
        <dbReference type="Proteomes" id="UP000502665"/>
    </source>
</evidence>
<organism evidence="2 3">
    <name type="scientific">Streptomyces asoensis</name>
    <dbReference type="NCBI Taxonomy" id="249586"/>
    <lineage>
        <taxon>Bacteria</taxon>
        <taxon>Bacillati</taxon>
        <taxon>Actinomycetota</taxon>
        <taxon>Actinomycetes</taxon>
        <taxon>Kitasatosporales</taxon>
        <taxon>Streptomycetaceae</taxon>
        <taxon>Streptomyces</taxon>
    </lineage>
</organism>
<accession>A0A6M4X6H5</accession>
<feature type="transmembrane region" description="Helical" evidence="1">
    <location>
        <begin position="146"/>
        <end position="172"/>
    </location>
</feature>
<keyword evidence="3" id="KW-1185">Reference proteome</keyword>
<reference evidence="2" key="1">
    <citation type="submission" date="2020-03" db="EMBL/GenBank/DDBJ databases">
        <title>Molecular networking-based the target discovery of potent antiproliferative macrolactams: 5/6/7/16 polycyclic ansamycins and glycosylated trienomycin from Streptomyces cacaoi subsp. asoensis.</title>
        <authorList>
            <person name="Liu L.-L."/>
        </authorList>
    </citation>
    <scope>NUCLEOTIDE SEQUENCE [LARGE SCALE GENOMIC DNA]</scope>
    <source>
        <strain evidence="2">H2S5</strain>
    </source>
</reference>
<feature type="transmembrane region" description="Helical" evidence="1">
    <location>
        <begin position="213"/>
        <end position="231"/>
    </location>
</feature>
<evidence type="ECO:0000313" key="2">
    <source>
        <dbReference type="EMBL" id="QJT05816.1"/>
    </source>
</evidence>
<dbReference type="Proteomes" id="UP000502665">
    <property type="component" value="Chromosome"/>
</dbReference>
<feature type="transmembrane region" description="Helical" evidence="1">
    <location>
        <begin position="184"/>
        <end position="207"/>
    </location>
</feature>
<proteinExistence type="predicted"/>
<dbReference type="RefSeq" id="WP_171401133.1">
    <property type="nucleotide sequence ID" value="NZ_CP049838.1"/>
</dbReference>
<evidence type="ECO:0000256" key="1">
    <source>
        <dbReference type="SAM" id="Phobius"/>
    </source>
</evidence>
<sequence length="257" mass="26799">MSDTSEAEPVRSGGGRVRRVVFRLVMAVLILLLAGRTYQETAVALARSEGSLHTAAASVTELTSHTVSGYSGGGQDGGSGEYFTHTEYTVRLALGEGQKRVDKVADQVGQDLWEGKRVVVGLWHGRVVEIDGQDVWPGWHFGTLDVTLIVLAPLTTACLISLAVSAAALLAARTGRVRAGRDDRFGPCALGSAVAMATLLALLVLAAFGHVLAYWPVVPVCAGTAVALARLSAVIRRLGRIAAEDTPAGAGSESARA</sequence>
<dbReference type="AlphaFoldDB" id="A0A6M4X6H5"/>
<protein>
    <submittedName>
        <fullName evidence="2">Uncharacterized protein</fullName>
    </submittedName>
</protein>
<keyword evidence="1" id="KW-1133">Transmembrane helix</keyword>
<keyword evidence="1" id="KW-0472">Membrane</keyword>